<comment type="caution">
    <text evidence="1">The sequence shown here is derived from an EMBL/GenBank/DDBJ whole genome shotgun (WGS) entry which is preliminary data.</text>
</comment>
<dbReference type="Gene3D" id="1.10.10.60">
    <property type="entry name" value="Homeodomain-like"/>
    <property type="match status" value="1"/>
</dbReference>
<name>A0ABU7WNU4_9ACTN</name>
<accession>A0ABU7WNU4</accession>
<dbReference type="SUPFAM" id="SSF46689">
    <property type="entry name" value="Homeodomain-like"/>
    <property type="match status" value="1"/>
</dbReference>
<evidence type="ECO:0000313" key="1">
    <source>
        <dbReference type="EMBL" id="MEF3112388.1"/>
    </source>
</evidence>
<dbReference type="Proteomes" id="UP001348265">
    <property type="component" value="Unassembled WGS sequence"/>
</dbReference>
<dbReference type="Pfam" id="PF13384">
    <property type="entry name" value="HTH_23"/>
    <property type="match status" value="3"/>
</dbReference>
<dbReference type="EMBL" id="JAVFKM010000002">
    <property type="protein sequence ID" value="MEF3112388.1"/>
    <property type="molecule type" value="Genomic_DNA"/>
</dbReference>
<dbReference type="Gene3D" id="1.10.10.10">
    <property type="entry name" value="Winged helix-like DNA-binding domain superfamily/Winged helix DNA-binding domain"/>
    <property type="match status" value="1"/>
</dbReference>
<reference evidence="1 2" key="1">
    <citation type="submission" date="2023-08" db="EMBL/GenBank/DDBJ databases">
        <authorList>
            <person name="Sharma P."/>
            <person name="Verma V."/>
            <person name="Mohan M.K."/>
            <person name="Dubey A.K."/>
        </authorList>
    </citation>
    <scope>NUCLEOTIDE SEQUENCE [LARGE SCALE GENOMIC DNA]</scope>
    <source>
        <strain evidence="1 2">ADP4</strain>
    </source>
</reference>
<keyword evidence="2" id="KW-1185">Reference proteome</keyword>
<proteinExistence type="predicted"/>
<organism evidence="1 2">
    <name type="scientific">Streptomyces chrestomyceticus</name>
    <dbReference type="NCBI Taxonomy" id="68185"/>
    <lineage>
        <taxon>Bacteria</taxon>
        <taxon>Bacillati</taxon>
        <taxon>Actinomycetota</taxon>
        <taxon>Actinomycetes</taxon>
        <taxon>Kitasatosporales</taxon>
        <taxon>Streptomycetaceae</taxon>
        <taxon>Streptomyces</taxon>
    </lineage>
</organism>
<dbReference type="InterPro" id="IPR009057">
    <property type="entry name" value="Homeodomain-like_sf"/>
</dbReference>
<gene>
    <name evidence="1" type="ORF">RB636_04125</name>
</gene>
<protein>
    <submittedName>
        <fullName evidence="1">Helix-turn-helix domain-containing protein</fullName>
    </submittedName>
</protein>
<dbReference type="RefSeq" id="WP_331785386.1">
    <property type="nucleotide sequence ID" value="NZ_JAVFKM010000002.1"/>
</dbReference>
<evidence type="ECO:0000313" key="2">
    <source>
        <dbReference type="Proteomes" id="UP001348265"/>
    </source>
</evidence>
<sequence>MTIKVNKAVAKAMTRRYLATPSLSVAALCREFGYTRTVTIRVLEAHGVQIRKHTELKKPLVPQALKLAKAGWTDDEIASQLGVCRATVSNWKRAAGVSGKIGRRGCPEEIRERAIRLVIEQGWSASRAAKEVGYSEISVRRWIRSAGLGTGKPGPKRSTVLFQKAIDLATSTNWPPRKIAEHIGATEPTIRRWLREAGVELSATHPKARAPDKVVARAVELYDKHGLSVREVAVRIGRPSSTVWTWINAAGVIRQPVSKRQHSQ</sequence>
<dbReference type="InterPro" id="IPR036388">
    <property type="entry name" value="WH-like_DNA-bd_sf"/>
</dbReference>